<reference evidence="1" key="1">
    <citation type="submission" date="2018-02" db="EMBL/GenBank/DDBJ databases">
        <title>Rhizophora mucronata_Transcriptome.</title>
        <authorList>
            <person name="Meera S.P."/>
            <person name="Sreeshan A."/>
            <person name="Augustine A."/>
        </authorList>
    </citation>
    <scope>NUCLEOTIDE SEQUENCE</scope>
    <source>
        <tissue evidence="1">Leaf</tissue>
    </source>
</reference>
<sequence length="21" mass="2523">MRKHYHCNPSTVEITTYNLSQ</sequence>
<dbReference type="AlphaFoldDB" id="A0A2P2QLY3"/>
<proteinExistence type="predicted"/>
<name>A0A2P2QLY3_RHIMU</name>
<protein>
    <submittedName>
        <fullName evidence="1">Uncharacterized protein</fullName>
    </submittedName>
</protein>
<dbReference type="EMBL" id="GGEC01087525">
    <property type="protein sequence ID" value="MBX68009.1"/>
    <property type="molecule type" value="Transcribed_RNA"/>
</dbReference>
<accession>A0A2P2QLY3</accession>
<organism evidence="1">
    <name type="scientific">Rhizophora mucronata</name>
    <name type="common">Asiatic mangrove</name>
    <dbReference type="NCBI Taxonomy" id="61149"/>
    <lineage>
        <taxon>Eukaryota</taxon>
        <taxon>Viridiplantae</taxon>
        <taxon>Streptophyta</taxon>
        <taxon>Embryophyta</taxon>
        <taxon>Tracheophyta</taxon>
        <taxon>Spermatophyta</taxon>
        <taxon>Magnoliopsida</taxon>
        <taxon>eudicotyledons</taxon>
        <taxon>Gunneridae</taxon>
        <taxon>Pentapetalae</taxon>
        <taxon>rosids</taxon>
        <taxon>fabids</taxon>
        <taxon>Malpighiales</taxon>
        <taxon>Rhizophoraceae</taxon>
        <taxon>Rhizophora</taxon>
    </lineage>
</organism>
<evidence type="ECO:0000313" key="1">
    <source>
        <dbReference type="EMBL" id="MBX68009.1"/>
    </source>
</evidence>